<gene>
    <name evidence="2" type="ordered locus">AALP_Aa8g286100</name>
</gene>
<dbReference type="PANTHER" id="PTHR31286:SF90">
    <property type="entry name" value="DUF4283 DOMAIN-CONTAINING PROTEIN"/>
    <property type="match status" value="1"/>
</dbReference>
<dbReference type="Proteomes" id="UP000029120">
    <property type="component" value="Chromosome 8"/>
</dbReference>
<evidence type="ECO:0000256" key="1">
    <source>
        <dbReference type="SAM" id="MobiDB-lite"/>
    </source>
</evidence>
<organism evidence="2 3">
    <name type="scientific">Arabis alpina</name>
    <name type="common">Alpine rock-cress</name>
    <dbReference type="NCBI Taxonomy" id="50452"/>
    <lineage>
        <taxon>Eukaryota</taxon>
        <taxon>Viridiplantae</taxon>
        <taxon>Streptophyta</taxon>
        <taxon>Embryophyta</taxon>
        <taxon>Tracheophyta</taxon>
        <taxon>Spermatophyta</taxon>
        <taxon>Magnoliopsida</taxon>
        <taxon>eudicotyledons</taxon>
        <taxon>Gunneridae</taxon>
        <taxon>Pentapetalae</taxon>
        <taxon>rosids</taxon>
        <taxon>malvids</taxon>
        <taxon>Brassicales</taxon>
        <taxon>Brassicaceae</taxon>
        <taxon>Arabideae</taxon>
        <taxon>Arabis</taxon>
    </lineage>
</organism>
<protein>
    <submittedName>
        <fullName evidence="2">Uncharacterized protein</fullName>
    </submittedName>
</protein>
<feature type="compositionally biased region" description="Pro residues" evidence="1">
    <location>
        <begin position="24"/>
        <end position="35"/>
    </location>
</feature>
<name>A0A087GA34_ARAAL</name>
<evidence type="ECO:0000313" key="2">
    <source>
        <dbReference type="EMBL" id="KFK26736.1"/>
    </source>
</evidence>
<feature type="compositionally biased region" description="Low complexity" evidence="1">
    <location>
        <begin position="477"/>
        <end position="500"/>
    </location>
</feature>
<dbReference type="OrthoDB" id="1113760at2759"/>
<feature type="region of interest" description="Disordered" evidence="1">
    <location>
        <begin position="167"/>
        <end position="191"/>
    </location>
</feature>
<feature type="region of interest" description="Disordered" evidence="1">
    <location>
        <begin position="472"/>
        <end position="528"/>
    </location>
</feature>
<evidence type="ECO:0000313" key="3">
    <source>
        <dbReference type="Proteomes" id="UP000029120"/>
    </source>
</evidence>
<dbReference type="AlphaFoldDB" id="A0A087GA34"/>
<dbReference type="eggNOG" id="KOG1075">
    <property type="taxonomic scope" value="Eukaryota"/>
</dbReference>
<keyword evidence="3" id="KW-1185">Reference proteome</keyword>
<dbReference type="PANTHER" id="PTHR31286">
    <property type="entry name" value="GLYCINE-RICH CELL WALL STRUCTURAL PROTEIN 1.8-LIKE"/>
    <property type="match status" value="1"/>
</dbReference>
<feature type="compositionally biased region" description="Low complexity" evidence="1">
    <location>
        <begin position="177"/>
        <end position="190"/>
    </location>
</feature>
<feature type="region of interest" description="Disordered" evidence="1">
    <location>
        <begin position="1"/>
        <end position="42"/>
    </location>
</feature>
<dbReference type="EMBL" id="CM002876">
    <property type="protein sequence ID" value="KFK26736.1"/>
    <property type="molecule type" value="Genomic_DNA"/>
</dbReference>
<proteinExistence type="predicted"/>
<dbReference type="InterPro" id="IPR040256">
    <property type="entry name" value="At4g02000-like"/>
</dbReference>
<sequence>MSNHWFPPGEASALNPCPTSSVGQPPPPPQPPDPVNPSSNLSVQHFPLLSSLSSSKLSKRAFSLKIPLVPITTDVVMTQVVVTPTSDAVMAQEDNGCTVESTIQILRSEIPVADTLTMVLPKATSPLLTNPASSQATQMKSGPPTLSDIPDVPTAPINITPILQTPSVPQHVPAQEPPHVSASSSPGSVSLAEKIRRAEDKSLHKVNNVVATESSRRPRVKIPDAVFKKGADLHKEFIVGYFCGRAPAFASVQSVLNHIWGKGSPSEAPPERLAKIPIWANLKCIPFDLIHDVGLSHVAEAFGVPKEMNDFTTNLTRVNEAHIKVVMDVSKPLPSVIELERDNGHVVVVDVDHPWIPHSSAFCKEVGHIQRNCHKLTQKWVQKSFTTSQETPTALVGSTPMTPAPADVVTPSEVTIQPTETLPSPMVCDQQEPQPVAPDIPPAPITILSPQPPIKPTVSDLLEDLTALAPNPTLEYSEPCSPKSPESPESPAESVVPYVVGLPAAKGPVSSRPPLKSYTSKPPSSPNH</sequence>
<reference evidence="3" key="1">
    <citation type="journal article" date="2015" name="Nat. Plants">
        <title>Genome expansion of Arabis alpina linked with retrotransposition and reduced symmetric DNA methylation.</title>
        <authorList>
            <person name="Willing E.M."/>
            <person name="Rawat V."/>
            <person name="Mandakova T."/>
            <person name="Maumus F."/>
            <person name="James G.V."/>
            <person name="Nordstroem K.J."/>
            <person name="Becker C."/>
            <person name="Warthmann N."/>
            <person name="Chica C."/>
            <person name="Szarzynska B."/>
            <person name="Zytnicki M."/>
            <person name="Albani M.C."/>
            <person name="Kiefer C."/>
            <person name="Bergonzi S."/>
            <person name="Castaings L."/>
            <person name="Mateos J.L."/>
            <person name="Berns M.C."/>
            <person name="Bujdoso N."/>
            <person name="Piofczyk T."/>
            <person name="de Lorenzo L."/>
            <person name="Barrero-Sicilia C."/>
            <person name="Mateos I."/>
            <person name="Piednoel M."/>
            <person name="Hagmann J."/>
            <person name="Chen-Min-Tao R."/>
            <person name="Iglesias-Fernandez R."/>
            <person name="Schuster S.C."/>
            <person name="Alonso-Blanco C."/>
            <person name="Roudier F."/>
            <person name="Carbonero P."/>
            <person name="Paz-Ares J."/>
            <person name="Davis S.J."/>
            <person name="Pecinka A."/>
            <person name="Quesneville H."/>
            <person name="Colot V."/>
            <person name="Lysak M.A."/>
            <person name="Weigel D."/>
            <person name="Coupland G."/>
            <person name="Schneeberger K."/>
        </authorList>
    </citation>
    <scope>NUCLEOTIDE SEQUENCE [LARGE SCALE GENOMIC DNA]</scope>
    <source>
        <strain evidence="3">cv. Pajares</strain>
    </source>
</reference>
<dbReference type="OMA" id="DFIVCCF"/>
<accession>A0A087GA34</accession>
<dbReference type="Gramene" id="KFK26736">
    <property type="protein sequence ID" value="KFK26736"/>
    <property type="gene ID" value="AALP_AA8G286100"/>
</dbReference>